<name>A0ABT3NAF7_9BACT</name>
<dbReference type="Pfam" id="PF00126">
    <property type="entry name" value="HTH_1"/>
    <property type="match status" value="1"/>
</dbReference>
<evidence type="ECO:0000256" key="4">
    <source>
        <dbReference type="ARBA" id="ARBA00023163"/>
    </source>
</evidence>
<keyword evidence="4" id="KW-0804">Transcription</keyword>
<dbReference type="SUPFAM" id="SSF46785">
    <property type="entry name" value="Winged helix' DNA-binding domain"/>
    <property type="match status" value="1"/>
</dbReference>
<dbReference type="Gene3D" id="1.10.10.10">
    <property type="entry name" value="Winged helix-like DNA-binding domain superfamily/Winged helix DNA-binding domain"/>
    <property type="match status" value="1"/>
</dbReference>
<reference evidence="6 7" key="1">
    <citation type="submission" date="2022-11" db="EMBL/GenBank/DDBJ databases">
        <title>Desulfobotulus tamanensis H1 sp. nov. - anaerobic, alkaliphilic, sulphate reducing bacterium isolated from terrestrial mud volcano.</title>
        <authorList>
            <person name="Frolova A."/>
            <person name="Merkel A.Y."/>
            <person name="Slobodkin A.I."/>
        </authorList>
    </citation>
    <scope>NUCLEOTIDE SEQUENCE [LARGE SCALE GENOMIC DNA]</scope>
    <source>
        <strain evidence="6 7">H1</strain>
    </source>
</reference>
<evidence type="ECO:0000259" key="5">
    <source>
        <dbReference type="PROSITE" id="PS50931"/>
    </source>
</evidence>
<dbReference type="Pfam" id="PF03466">
    <property type="entry name" value="LysR_substrate"/>
    <property type="match status" value="1"/>
</dbReference>
<keyword evidence="2" id="KW-0805">Transcription regulation</keyword>
<comment type="similarity">
    <text evidence="1">Belongs to the LysR transcriptional regulatory family.</text>
</comment>
<sequence length="302" mass="34205">MTFRQLELFLSLARTPHVRKVAEQHFLTQAAVSSALKELENEVGIPLFDRLNRRLVLNENGRALSERLGPLMQQFHDTIGLFKGERMSGHMHIGASATIADYVLPQILYRFRDLYPDVSITTTSANSSEITQNVENGKLDMGFVEGEVQSAVVMSAPIGEEEMIVVSSDAGFASKGPYSMQSLLSRRWLLREPGSGTRDTFLQGLGDQAVHLNVFLEFDHTESVKRVLQNSDTLSCMSPYAIRPELEQKKLFAVPLKTIRFPRRFYRLLHRDKYETRPMETFSTIVKNALNQNDEKAIKGLQ</sequence>
<evidence type="ECO:0000256" key="3">
    <source>
        <dbReference type="ARBA" id="ARBA00023125"/>
    </source>
</evidence>
<evidence type="ECO:0000313" key="7">
    <source>
        <dbReference type="Proteomes" id="UP001209681"/>
    </source>
</evidence>
<dbReference type="PANTHER" id="PTHR30126">
    <property type="entry name" value="HTH-TYPE TRANSCRIPTIONAL REGULATOR"/>
    <property type="match status" value="1"/>
</dbReference>
<keyword evidence="7" id="KW-1185">Reference proteome</keyword>
<dbReference type="Proteomes" id="UP001209681">
    <property type="component" value="Unassembled WGS sequence"/>
</dbReference>
<protein>
    <submittedName>
        <fullName evidence="6">LysR family transcriptional regulator</fullName>
    </submittedName>
</protein>
<evidence type="ECO:0000256" key="2">
    <source>
        <dbReference type="ARBA" id="ARBA00023015"/>
    </source>
</evidence>
<dbReference type="InterPro" id="IPR005119">
    <property type="entry name" value="LysR_subst-bd"/>
</dbReference>
<dbReference type="PANTHER" id="PTHR30126:SF91">
    <property type="entry name" value="LYSR FAMILY TRANSCRIPTIONAL REGULATOR"/>
    <property type="match status" value="1"/>
</dbReference>
<dbReference type="PROSITE" id="PS50931">
    <property type="entry name" value="HTH_LYSR"/>
    <property type="match status" value="1"/>
</dbReference>
<dbReference type="SUPFAM" id="SSF53850">
    <property type="entry name" value="Periplasmic binding protein-like II"/>
    <property type="match status" value="1"/>
</dbReference>
<comment type="caution">
    <text evidence="6">The sequence shown here is derived from an EMBL/GenBank/DDBJ whole genome shotgun (WGS) entry which is preliminary data.</text>
</comment>
<feature type="domain" description="HTH lysR-type" evidence="5">
    <location>
        <begin position="1"/>
        <end position="58"/>
    </location>
</feature>
<proteinExistence type="inferred from homology"/>
<dbReference type="InterPro" id="IPR036388">
    <property type="entry name" value="WH-like_DNA-bd_sf"/>
</dbReference>
<keyword evidence="3" id="KW-0238">DNA-binding</keyword>
<evidence type="ECO:0000256" key="1">
    <source>
        <dbReference type="ARBA" id="ARBA00009437"/>
    </source>
</evidence>
<dbReference type="RefSeq" id="WP_265425364.1">
    <property type="nucleotide sequence ID" value="NZ_JAPFPW010000011.1"/>
</dbReference>
<dbReference type="Gene3D" id="3.40.190.290">
    <property type="match status" value="1"/>
</dbReference>
<organism evidence="6 7">
    <name type="scientific">Desulfobotulus pelophilus</name>
    <dbReference type="NCBI Taxonomy" id="2823377"/>
    <lineage>
        <taxon>Bacteria</taxon>
        <taxon>Pseudomonadati</taxon>
        <taxon>Thermodesulfobacteriota</taxon>
        <taxon>Desulfobacteria</taxon>
        <taxon>Desulfobacterales</taxon>
        <taxon>Desulfobacteraceae</taxon>
        <taxon>Desulfobotulus</taxon>
    </lineage>
</organism>
<gene>
    <name evidence="6" type="ORF">OOT00_10655</name>
</gene>
<dbReference type="InterPro" id="IPR000847">
    <property type="entry name" value="LysR_HTH_N"/>
</dbReference>
<evidence type="ECO:0000313" key="6">
    <source>
        <dbReference type="EMBL" id="MCW7754446.1"/>
    </source>
</evidence>
<accession>A0ABT3NAF7</accession>
<dbReference type="InterPro" id="IPR036390">
    <property type="entry name" value="WH_DNA-bd_sf"/>
</dbReference>
<dbReference type="PRINTS" id="PR00039">
    <property type="entry name" value="HTHLYSR"/>
</dbReference>
<dbReference type="EMBL" id="JAPFPW010000011">
    <property type="protein sequence ID" value="MCW7754446.1"/>
    <property type="molecule type" value="Genomic_DNA"/>
</dbReference>